<organism evidence="3 4">
    <name type="scientific">Paenibacillus odorifer</name>
    <dbReference type="NCBI Taxonomy" id="189426"/>
    <lineage>
        <taxon>Bacteria</taxon>
        <taxon>Bacillati</taxon>
        <taxon>Bacillota</taxon>
        <taxon>Bacilli</taxon>
        <taxon>Bacillales</taxon>
        <taxon>Paenibacillaceae</taxon>
        <taxon>Paenibacillus</taxon>
    </lineage>
</organism>
<feature type="transmembrane region" description="Helical" evidence="1">
    <location>
        <begin position="38"/>
        <end position="56"/>
    </location>
</feature>
<reference evidence="3 4" key="1">
    <citation type="submission" date="2016-10" db="EMBL/GenBank/DDBJ databases">
        <title>Paenibacillus species isolates.</title>
        <authorList>
            <person name="Beno S.M."/>
        </authorList>
    </citation>
    <scope>NUCLEOTIDE SEQUENCE [LARGE SCALE GENOMIC DNA]</scope>
    <source>
        <strain evidence="3 4">FSL H7-0604</strain>
    </source>
</reference>
<dbReference type="InterPro" id="IPR032834">
    <property type="entry name" value="NatK-like_C"/>
</dbReference>
<keyword evidence="1" id="KW-0812">Transmembrane</keyword>
<dbReference type="SUPFAM" id="SSF55874">
    <property type="entry name" value="ATPase domain of HSP90 chaperone/DNA topoisomerase II/histidine kinase"/>
    <property type="match status" value="1"/>
</dbReference>
<keyword evidence="1" id="KW-0472">Membrane</keyword>
<dbReference type="EMBL" id="MKQP01000060">
    <property type="protein sequence ID" value="OMD23024.1"/>
    <property type="molecule type" value="Genomic_DNA"/>
</dbReference>
<dbReference type="PANTHER" id="PTHR40448">
    <property type="entry name" value="TWO-COMPONENT SENSOR HISTIDINE KINASE"/>
    <property type="match status" value="1"/>
</dbReference>
<feature type="transmembrane region" description="Helical" evidence="1">
    <location>
        <begin position="6"/>
        <end position="26"/>
    </location>
</feature>
<comment type="caution">
    <text evidence="3">The sequence shown here is derived from an EMBL/GenBank/DDBJ whole genome shotgun (WGS) entry which is preliminary data.</text>
</comment>
<dbReference type="RefSeq" id="WP_036687488.1">
    <property type="nucleotide sequence ID" value="NZ_MKQP01000060.1"/>
</dbReference>
<name>A0A1R0WWF5_9BACL</name>
<evidence type="ECO:0000256" key="1">
    <source>
        <dbReference type="SAM" id="Phobius"/>
    </source>
</evidence>
<dbReference type="GO" id="GO:0042802">
    <property type="term" value="F:identical protein binding"/>
    <property type="evidence" value="ECO:0007669"/>
    <property type="project" value="TreeGrafter"/>
</dbReference>
<protein>
    <recommendedName>
        <fullName evidence="2">Sensor histidine kinase NatK-like C-terminal domain-containing protein</fullName>
    </recommendedName>
</protein>
<evidence type="ECO:0000259" key="2">
    <source>
        <dbReference type="Pfam" id="PF14501"/>
    </source>
</evidence>
<feature type="domain" description="Sensor histidine kinase NatK-like C-terminal" evidence="2">
    <location>
        <begin position="317"/>
        <end position="417"/>
    </location>
</feature>
<evidence type="ECO:0000313" key="4">
    <source>
        <dbReference type="Proteomes" id="UP000187465"/>
    </source>
</evidence>
<sequence>MDNIFLEELFYLVTLPLLPIIIHYFYRHCFVSRLTTKANLVIVYSLYFLCIVFLHYSSLPGSILLTLNIGLIALLSFFYNGNIKWRIVAALFLVALITLSELSLPLFYSTKGYILNQFLSKLLMFILAFVSVRVAKAFGNGGLSKWYWVLLFICPSISTLGIYSFASSLYMQSFPTLVPILSTGLLIINLLIFILCDRMLVIQSAQNQSYLLEQQNAYYVNQYLLTKEIQEESFKFQHDIKNILIGLRAKVQSGEADNLNELDNLLGQIDNPIGVSNSGNTIIDSIINYKQQVAEKHQIPFKLDLNIPAQLTLDTTVISVILGNALDNAIEACCDKRNEECYITIHMHYLNESLFIRIQNPYVNEIHTNRFGDICSTKTNKSGHGIGLKSIQKVVEDSNGLVDISYNNNLFQVEIVLFMVACKKRNSLS</sequence>
<feature type="transmembrane region" description="Helical" evidence="1">
    <location>
        <begin position="146"/>
        <end position="165"/>
    </location>
</feature>
<dbReference type="Gene3D" id="3.30.565.10">
    <property type="entry name" value="Histidine kinase-like ATPase, C-terminal domain"/>
    <property type="match status" value="1"/>
</dbReference>
<dbReference type="AlphaFoldDB" id="A0A1R0WWF5"/>
<gene>
    <name evidence="3" type="ORF">BJP51_30920</name>
</gene>
<proteinExistence type="predicted"/>
<evidence type="ECO:0000313" key="3">
    <source>
        <dbReference type="EMBL" id="OMD23024.1"/>
    </source>
</evidence>
<dbReference type="Pfam" id="PF14501">
    <property type="entry name" value="HATPase_c_5"/>
    <property type="match status" value="1"/>
</dbReference>
<dbReference type="InterPro" id="IPR036890">
    <property type="entry name" value="HATPase_C_sf"/>
</dbReference>
<accession>A0A1R0WWF5</accession>
<feature type="transmembrane region" description="Helical" evidence="1">
    <location>
        <begin position="62"/>
        <end position="80"/>
    </location>
</feature>
<dbReference type="CDD" id="cd16935">
    <property type="entry name" value="HATPase_AgrC-ComD-like"/>
    <property type="match status" value="1"/>
</dbReference>
<keyword evidence="1" id="KW-1133">Transmembrane helix</keyword>
<feature type="transmembrane region" description="Helical" evidence="1">
    <location>
        <begin position="177"/>
        <end position="196"/>
    </location>
</feature>
<feature type="transmembrane region" description="Helical" evidence="1">
    <location>
        <begin position="87"/>
        <end position="108"/>
    </location>
</feature>
<dbReference type="Proteomes" id="UP000187465">
    <property type="component" value="Unassembled WGS sequence"/>
</dbReference>
<dbReference type="PANTHER" id="PTHR40448:SF1">
    <property type="entry name" value="TWO-COMPONENT SENSOR HISTIDINE KINASE"/>
    <property type="match status" value="1"/>
</dbReference>
<feature type="transmembrane region" description="Helical" evidence="1">
    <location>
        <begin position="114"/>
        <end position="134"/>
    </location>
</feature>